<keyword evidence="8" id="KW-1185">Reference proteome</keyword>
<dbReference type="Pfam" id="PF12849">
    <property type="entry name" value="PBP_like_2"/>
    <property type="match status" value="1"/>
</dbReference>
<evidence type="ECO:0000313" key="8">
    <source>
        <dbReference type="Proteomes" id="UP000318313"/>
    </source>
</evidence>
<dbReference type="KEGG" id="gfm:Enr17x_06720"/>
<dbReference type="Gene3D" id="3.40.190.10">
    <property type="entry name" value="Periplasmic binding protein-like II"/>
    <property type="match status" value="2"/>
</dbReference>
<keyword evidence="3" id="KW-0732">Signal</keyword>
<evidence type="ECO:0000259" key="6">
    <source>
        <dbReference type="Pfam" id="PF12849"/>
    </source>
</evidence>
<gene>
    <name evidence="7" type="primary">pstS</name>
    <name evidence="7" type="ORF">Enr17x_06720</name>
</gene>
<evidence type="ECO:0000256" key="2">
    <source>
        <dbReference type="ARBA" id="ARBA00022448"/>
    </source>
</evidence>
<feature type="region of interest" description="Disordered" evidence="5">
    <location>
        <begin position="74"/>
        <end position="94"/>
    </location>
</feature>
<keyword evidence="2 4" id="KW-0813">Transport</keyword>
<dbReference type="AlphaFoldDB" id="A0A518I6G7"/>
<evidence type="ECO:0000313" key="7">
    <source>
        <dbReference type="EMBL" id="QDV48659.1"/>
    </source>
</evidence>
<evidence type="ECO:0000256" key="5">
    <source>
        <dbReference type="SAM" id="MobiDB-lite"/>
    </source>
</evidence>
<reference evidence="7 8" key="1">
    <citation type="submission" date="2019-03" db="EMBL/GenBank/DDBJ databases">
        <title>Deep-cultivation of Planctomycetes and their phenomic and genomic characterization uncovers novel biology.</title>
        <authorList>
            <person name="Wiegand S."/>
            <person name="Jogler M."/>
            <person name="Boedeker C."/>
            <person name="Pinto D."/>
            <person name="Vollmers J."/>
            <person name="Rivas-Marin E."/>
            <person name="Kohn T."/>
            <person name="Peeters S.H."/>
            <person name="Heuer A."/>
            <person name="Rast P."/>
            <person name="Oberbeckmann S."/>
            <person name="Bunk B."/>
            <person name="Jeske O."/>
            <person name="Meyerdierks A."/>
            <person name="Storesund J.E."/>
            <person name="Kallscheuer N."/>
            <person name="Luecker S."/>
            <person name="Lage O.M."/>
            <person name="Pohl T."/>
            <person name="Merkel B.J."/>
            <person name="Hornburger P."/>
            <person name="Mueller R.-W."/>
            <person name="Bruemmer F."/>
            <person name="Labrenz M."/>
            <person name="Spormann A.M."/>
            <person name="Op den Camp H."/>
            <person name="Overmann J."/>
            <person name="Amann R."/>
            <person name="Jetten M.S.M."/>
            <person name="Mascher T."/>
            <person name="Medema M.H."/>
            <person name="Devos D.P."/>
            <person name="Kaster A.-K."/>
            <person name="Ovreas L."/>
            <person name="Rohde M."/>
            <person name="Galperin M.Y."/>
            <person name="Jogler C."/>
        </authorList>
    </citation>
    <scope>NUCLEOTIDE SEQUENCE [LARGE SCALE GENOMIC DNA]</scope>
    <source>
        <strain evidence="7 8">Enr17</strain>
    </source>
</reference>
<feature type="domain" description="PBP" evidence="6">
    <location>
        <begin position="87"/>
        <end position="340"/>
    </location>
</feature>
<dbReference type="PANTHER" id="PTHR30570">
    <property type="entry name" value="PERIPLASMIC PHOSPHATE BINDING COMPONENT OF PHOSPHATE ABC TRANSPORTER"/>
    <property type="match status" value="1"/>
</dbReference>
<protein>
    <recommendedName>
        <fullName evidence="4">Phosphate-binding protein</fullName>
    </recommendedName>
</protein>
<proteinExistence type="inferred from homology"/>
<sequence length="372" mass="39823">MHVRGRAAIRCLVLAGLFSGTLICTKNNLVLPHIALGETHEMIKTNIGKVCGLMCLAVGVSLIGVGCNGNSDSGNGPAAKEAGSESEGGEKLSGKVQIDGSSTVYPISEAVAEEFRTVQPDVHPIVGISGTGGGMKKFIAGEIDICDASRGMKEKEAAACKEKGIEFIELSVAFDGLAVIANPKNNWCDCLTVGQLKELWRPESGVKQWKDLNPKWPAKDIKLYGPGTDSGTFDYFTEAIVGEEKASRSDYTASEDDNVLVTGIQSDEYAIGYFGYAYYDENKDKLKLLAVDGGKGCTKPSLETVRDNSYAPLSRPLFIYVRKSALERPEVAAFVKFYLKNAAQLAKDVGYVPVSDEVAKANDEALKGALSK</sequence>
<dbReference type="PANTHER" id="PTHR30570:SF1">
    <property type="entry name" value="PHOSPHATE-BINDING PROTEIN PSTS"/>
    <property type="match status" value="1"/>
</dbReference>
<dbReference type="GO" id="GO:0042301">
    <property type="term" value="F:phosphate ion binding"/>
    <property type="evidence" value="ECO:0007669"/>
    <property type="project" value="UniProtKB-UniRule"/>
</dbReference>
<comment type="function">
    <text evidence="4">Involved in the system for phosphate transport across the cytoplasmic membrane.</text>
</comment>
<dbReference type="EMBL" id="CP037452">
    <property type="protein sequence ID" value="QDV48659.1"/>
    <property type="molecule type" value="Genomic_DNA"/>
</dbReference>
<dbReference type="InterPro" id="IPR011862">
    <property type="entry name" value="Phos-bd"/>
</dbReference>
<organism evidence="7 8">
    <name type="scientific">Gimesia fumaroli</name>
    <dbReference type="NCBI Taxonomy" id="2527976"/>
    <lineage>
        <taxon>Bacteria</taxon>
        <taxon>Pseudomonadati</taxon>
        <taxon>Planctomycetota</taxon>
        <taxon>Planctomycetia</taxon>
        <taxon>Planctomycetales</taxon>
        <taxon>Planctomycetaceae</taxon>
        <taxon>Gimesia</taxon>
    </lineage>
</organism>
<dbReference type="GO" id="GO:0006817">
    <property type="term" value="P:phosphate ion transport"/>
    <property type="evidence" value="ECO:0007669"/>
    <property type="project" value="UniProtKB-UniRule"/>
</dbReference>
<dbReference type="InterPro" id="IPR024370">
    <property type="entry name" value="PBP_domain"/>
</dbReference>
<dbReference type="Proteomes" id="UP000318313">
    <property type="component" value="Chromosome"/>
</dbReference>
<dbReference type="NCBIfam" id="TIGR02136">
    <property type="entry name" value="ptsS_2"/>
    <property type="match status" value="1"/>
</dbReference>
<comment type="similarity">
    <text evidence="1 4">Belongs to the PstS family.</text>
</comment>
<keyword evidence="4" id="KW-0592">Phosphate transport</keyword>
<evidence type="ECO:0000256" key="3">
    <source>
        <dbReference type="ARBA" id="ARBA00022729"/>
    </source>
</evidence>
<dbReference type="InterPro" id="IPR050811">
    <property type="entry name" value="Phosphate_ABC_transporter"/>
</dbReference>
<evidence type="ECO:0000256" key="4">
    <source>
        <dbReference type="RuleBase" id="RU367119"/>
    </source>
</evidence>
<dbReference type="SUPFAM" id="SSF53850">
    <property type="entry name" value="Periplasmic binding protein-like II"/>
    <property type="match status" value="1"/>
</dbReference>
<dbReference type="CDD" id="cd13654">
    <property type="entry name" value="PBP2_phosphate_like_2"/>
    <property type="match status" value="1"/>
</dbReference>
<accession>A0A518I6G7</accession>
<name>A0A518I6G7_9PLAN</name>
<evidence type="ECO:0000256" key="1">
    <source>
        <dbReference type="ARBA" id="ARBA00008725"/>
    </source>
</evidence>